<reference evidence="3 4" key="1">
    <citation type="submission" date="2017-05" db="EMBL/GenBank/DDBJ databases">
        <authorList>
            <person name="Song R."/>
            <person name="Chenine A.L."/>
            <person name="Ruprecht R.M."/>
        </authorList>
    </citation>
    <scope>NUCLEOTIDE SEQUENCE [LARGE SCALE GENOMIC DNA]</scope>
    <source>
        <strain evidence="3 4">CECT 8898</strain>
    </source>
</reference>
<dbReference type="InterPro" id="IPR003646">
    <property type="entry name" value="SH3-like_bac-type"/>
</dbReference>
<dbReference type="InterPro" id="IPR009642">
    <property type="entry name" value="DUF1236"/>
</dbReference>
<evidence type="ECO:0000313" key="4">
    <source>
        <dbReference type="Proteomes" id="UP000207598"/>
    </source>
</evidence>
<dbReference type="Pfam" id="PF06823">
    <property type="entry name" value="DUF1236"/>
    <property type="match status" value="1"/>
</dbReference>
<dbReference type="RefSeq" id="WP_094019818.1">
    <property type="nucleotide sequence ID" value="NZ_FXYF01000002.1"/>
</dbReference>
<gene>
    <name evidence="3" type="ORF">MAA8898_00961</name>
</gene>
<dbReference type="Pfam" id="PF08239">
    <property type="entry name" value="SH3_3"/>
    <property type="match status" value="1"/>
</dbReference>
<organism evidence="3 4">
    <name type="scientific">Maliponia aquimaris</name>
    <dbReference type="NCBI Taxonomy" id="1673631"/>
    <lineage>
        <taxon>Bacteria</taxon>
        <taxon>Pseudomonadati</taxon>
        <taxon>Pseudomonadota</taxon>
        <taxon>Alphaproteobacteria</taxon>
        <taxon>Rhodobacterales</taxon>
        <taxon>Paracoccaceae</taxon>
        <taxon>Maliponia</taxon>
    </lineage>
</organism>
<sequence length="216" mass="22012">MRTRILAAVSAIALTTAGAAQAAVGYAVTDLNLRAGPGPQYEVLGVIDAEAATDVVGCLPEANWCKVIHDGQEGWAYGDYLTASLVAPLPIYDPASELQVGTVTYTTGGEEGAAVGALTGAVAGAALLGGPLAIVGGAMLGGGLGASADVEERTITYIHENPLDPVYAEGEVVVGATLEGEAELVPIPDSDYAYIALNNTVTVVDPDTRRIVYILR</sequence>
<feature type="chain" id="PRO_5012828008" evidence="1">
    <location>
        <begin position="23"/>
        <end position="216"/>
    </location>
</feature>
<accession>A0A238K179</accession>
<name>A0A238K179_9RHOB</name>
<protein>
    <submittedName>
        <fullName evidence="3">Bacterial SH3 domain protein</fullName>
    </submittedName>
</protein>
<dbReference type="AlphaFoldDB" id="A0A238K179"/>
<keyword evidence="4" id="KW-1185">Reference proteome</keyword>
<keyword evidence="1" id="KW-0732">Signal</keyword>
<proteinExistence type="predicted"/>
<evidence type="ECO:0000259" key="2">
    <source>
        <dbReference type="Pfam" id="PF08239"/>
    </source>
</evidence>
<feature type="domain" description="SH3b" evidence="2">
    <location>
        <begin position="30"/>
        <end position="82"/>
    </location>
</feature>
<evidence type="ECO:0000313" key="3">
    <source>
        <dbReference type="EMBL" id="SMX36668.1"/>
    </source>
</evidence>
<evidence type="ECO:0000256" key="1">
    <source>
        <dbReference type="SAM" id="SignalP"/>
    </source>
</evidence>
<dbReference type="OrthoDB" id="102964at2"/>
<dbReference type="Gene3D" id="2.30.30.40">
    <property type="entry name" value="SH3 Domains"/>
    <property type="match status" value="1"/>
</dbReference>
<dbReference type="Proteomes" id="UP000207598">
    <property type="component" value="Unassembled WGS sequence"/>
</dbReference>
<feature type="signal peptide" evidence="1">
    <location>
        <begin position="1"/>
        <end position="22"/>
    </location>
</feature>
<dbReference type="EMBL" id="FXYF01000002">
    <property type="protein sequence ID" value="SMX36668.1"/>
    <property type="molecule type" value="Genomic_DNA"/>
</dbReference>